<dbReference type="InterPro" id="IPR036409">
    <property type="entry name" value="Aldolase_II/adducin_N_sf"/>
</dbReference>
<dbReference type="GO" id="GO:0016832">
    <property type="term" value="F:aldehyde-lyase activity"/>
    <property type="evidence" value="ECO:0007669"/>
    <property type="project" value="TreeGrafter"/>
</dbReference>
<dbReference type="SMART" id="SM01007">
    <property type="entry name" value="Aldolase_II"/>
    <property type="match status" value="1"/>
</dbReference>
<dbReference type="SUPFAM" id="SSF53639">
    <property type="entry name" value="AraD/HMP-PK domain-like"/>
    <property type="match status" value="1"/>
</dbReference>
<dbReference type="GO" id="GO:0005829">
    <property type="term" value="C:cytosol"/>
    <property type="evidence" value="ECO:0007669"/>
    <property type="project" value="TreeGrafter"/>
</dbReference>
<organism evidence="4 5">
    <name type="scientific">Longimycelium tulufanense</name>
    <dbReference type="NCBI Taxonomy" id="907463"/>
    <lineage>
        <taxon>Bacteria</taxon>
        <taxon>Bacillati</taxon>
        <taxon>Actinomycetota</taxon>
        <taxon>Actinomycetes</taxon>
        <taxon>Pseudonocardiales</taxon>
        <taxon>Pseudonocardiaceae</taxon>
        <taxon>Longimycelium</taxon>
    </lineage>
</organism>
<dbReference type="RefSeq" id="WP_229686791.1">
    <property type="nucleotide sequence ID" value="NZ_BMMK01000039.1"/>
</dbReference>
<name>A0A8J3CJF7_9PSEU</name>
<dbReference type="GO" id="GO:0046872">
    <property type="term" value="F:metal ion binding"/>
    <property type="evidence" value="ECO:0007669"/>
    <property type="project" value="UniProtKB-KW"/>
</dbReference>
<accession>A0A8J3CJF7</accession>
<dbReference type="EMBL" id="BMMK01000039">
    <property type="protein sequence ID" value="GGM77642.1"/>
    <property type="molecule type" value="Genomic_DNA"/>
</dbReference>
<reference evidence="4" key="2">
    <citation type="submission" date="2020-09" db="EMBL/GenBank/DDBJ databases">
        <authorList>
            <person name="Sun Q."/>
            <person name="Zhou Y."/>
        </authorList>
    </citation>
    <scope>NUCLEOTIDE SEQUENCE</scope>
    <source>
        <strain evidence="4">CGMCC 4.5737</strain>
    </source>
</reference>
<keyword evidence="1" id="KW-0479">Metal-binding</keyword>
<evidence type="ECO:0000259" key="3">
    <source>
        <dbReference type="SMART" id="SM01007"/>
    </source>
</evidence>
<keyword evidence="5" id="KW-1185">Reference proteome</keyword>
<dbReference type="Proteomes" id="UP000637578">
    <property type="component" value="Unassembled WGS sequence"/>
</dbReference>
<evidence type="ECO:0000313" key="4">
    <source>
        <dbReference type="EMBL" id="GGM77642.1"/>
    </source>
</evidence>
<dbReference type="PANTHER" id="PTHR22789:SF0">
    <property type="entry name" value="3-OXO-TETRONATE 4-PHOSPHATE DECARBOXYLASE-RELATED"/>
    <property type="match status" value="1"/>
</dbReference>
<evidence type="ECO:0000256" key="2">
    <source>
        <dbReference type="ARBA" id="ARBA00023239"/>
    </source>
</evidence>
<evidence type="ECO:0000256" key="1">
    <source>
        <dbReference type="ARBA" id="ARBA00022723"/>
    </source>
</evidence>
<feature type="domain" description="Class II aldolase/adducin N-terminal" evidence="3">
    <location>
        <begin position="8"/>
        <end position="181"/>
    </location>
</feature>
<dbReference type="GO" id="GO:0019323">
    <property type="term" value="P:pentose catabolic process"/>
    <property type="evidence" value="ECO:0007669"/>
    <property type="project" value="TreeGrafter"/>
</dbReference>
<keyword evidence="2" id="KW-0456">Lyase</keyword>
<proteinExistence type="predicted"/>
<dbReference type="InterPro" id="IPR050197">
    <property type="entry name" value="Aldolase_class_II_sugar_metab"/>
</dbReference>
<dbReference type="PANTHER" id="PTHR22789">
    <property type="entry name" value="FUCULOSE PHOSPHATE ALDOLASE"/>
    <property type="match status" value="1"/>
</dbReference>
<sequence length="214" mass="23054">MQLFTEREAIVGACRRLVRDGLVVGTAGNVSVRAGELVAVTPSGVDYDRLTPELIGVHRLDGSPLDAPLAPTSELPIHLAIYAERDIVAVVHTHSPAATALSCLVDEVPAVHYYLALFGGPVRVARYATYGTPQLAESMLDALRDRTACLLANHGAVTIGDSLAKALERARYLEWVCEVALRVLSTGQRPRLLSTEQMAEAKDKLDNYGSQPAR</sequence>
<dbReference type="Pfam" id="PF00596">
    <property type="entry name" value="Aldolase_II"/>
    <property type="match status" value="1"/>
</dbReference>
<dbReference type="Gene3D" id="3.40.225.10">
    <property type="entry name" value="Class II aldolase/adducin N-terminal domain"/>
    <property type="match status" value="1"/>
</dbReference>
<reference evidence="4" key="1">
    <citation type="journal article" date="2014" name="Int. J. Syst. Evol. Microbiol.">
        <title>Complete genome sequence of Corynebacterium casei LMG S-19264T (=DSM 44701T), isolated from a smear-ripened cheese.</title>
        <authorList>
            <consortium name="US DOE Joint Genome Institute (JGI-PGF)"/>
            <person name="Walter F."/>
            <person name="Albersmeier A."/>
            <person name="Kalinowski J."/>
            <person name="Ruckert C."/>
        </authorList>
    </citation>
    <scope>NUCLEOTIDE SEQUENCE</scope>
    <source>
        <strain evidence="4">CGMCC 4.5737</strain>
    </source>
</reference>
<dbReference type="AlphaFoldDB" id="A0A8J3CJF7"/>
<gene>
    <name evidence="4" type="primary">fucA</name>
    <name evidence="4" type="ORF">GCM10012275_55420</name>
</gene>
<evidence type="ECO:0000313" key="5">
    <source>
        <dbReference type="Proteomes" id="UP000637578"/>
    </source>
</evidence>
<dbReference type="InterPro" id="IPR001303">
    <property type="entry name" value="Aldolase_II/adducin_N"/>
</dbReference>
<protein>
    <submittedName>
        <fullName evidence="4">Fuculose phosphate aldolase</fullName>
    </submittedName>
</protein>
<comment type="caution">
    <text evidence="4">The sequence shown here is derived from an EMBL/GenBank/DDBJ whole genome shotgun (WGS) entry which is preliminary data.</text>
</comment>